<dbReference type="PANTHER" id="PTHR36215:SF1">
    <property type="entry name" value="BLL4998 PROTEIN"/>
    <property type="match status" value="1"/>
</dbReference>
<evidence type="ECO:0000313" key="2">
    <source>
        <dbReference type="EMBL" id="GAG94814.1"/>
    </source>
</evidence>
<proteinExistence type="predicted"/>
<dbReference type="EMBL" id="BART01024944">
    <property type="protein sequence ID" value="GAG94814.1"/>
    <property type="molecule type" value="Genomic_DNA"/>
</dbReference>
<organism evidence="2">
    <name type="scientific">marine sediment metagenome</name>
    <dbReference type="NCBI Taxonomy" id="412755"/>
    <lineage>
        <taxon>unclassified sequences</taxon>
        <taxon>metagenomes</taxon>
        <taxon>ecological metagenomes</taxon>
    </lineage>
</organism>
<dbReference type="PANTHER" id="PTHR36215">
    <property type="entry name" value="BLL4998 PROTEIN"/>
    <property type="match status" value="1"/>
</dbReference>
<accession>X1BFT8</accession>
<gene>
    <name evidence="2" type="ORF">S01H4_44893</name>
</gene>
<dbReference type="InterPro" id="IPR010985">
    <property type="entry name" value="Ribbon_hlx_hlx"/>
</dbReference>
<comment type="caution">
    <text evidence="2">The sequence shown here is derived from an EMBL/GenBank/DDBJ whole genome shotgun (WGS) entry which is preliminary data.</text>
</comment>
<dbReference type="InterPro" id="IPR013321">
    <property type="entry name" value="Arc_rbn_hlx_hlx"/>
</dbReference>
<dbReference type="CDD" id="cd22231">
    <property type="entry name" value="RHH_NikR_HicB-like"/>
    <property type="match status" value="1"/>
</dbReference>
<feature type="domain" description="Ribbon-helix-helix protein CopG" evidence="1">
    <location>
        <begin position="2"/>
        <end position="43"/>
    </location>
</feature>
<dbReference type="Pfam" id="PF01402">
    <property type="entry name" value="RHH_1"/>
    <property type="match status" value="1"/>
</dbReference>
<dbReference type="Gene3D" id="1.10.1220.10">
    <property type="entry name" value="Met repressor-like"/>
    <property type="match status" value="1"/>
</dbReference>
<dbReference type="InterPro" id="IPR002145">
    <property type="entry name" value="CopG"/>
</dbReference>
<dbReference type="AlphaFoldDB" id="X1BFT8"/>
<reference evidence="2" key="1">
    <citation type="journal article" date="2014" name="Front. Microbiol.">
        <title>High frequency of phylogenetically diverse reductive dehalogenase-homologous genes in deep subseafloor sedimentary metagenomes.</title>
        <authorList>
            <person name="Kawai M."/>
            <person name="Futagami T."/>
            <person name="Toyoda A."/>
            <person name="Takaki Y."/>
            <person name="Nishi S."/>
            <person name="Hori S."/>
            <person name="Arai W."/>
            <person name="Tsubouchi T."/>
            <person name="Morono Y."/>
            <person name="Uchiyama I."/>
            <person name="Ito T."/>
            <person name="Fujiyama A."/>
            <person name="Inagaki F."/>
            <person name="Takami H."/>
        </authorList>
    </citation>
    <scope>NUCLEOTIDE SEQUENCE</scope>
    <source>
        <strain evidence="2">Expedition CK06-06</strain>
    </source>
</reference>
<name>X1BFT8_9ZZZZ</name>
<sequence>MKLITIHLPEKYIDKLEELVTRDLYPNRSEAIRMAVRDLLKEELGRLT</sequence>
<evidence type="ECO:0000259" key="1">
    <source>
        <dbReference type="Pfam" id="PF01402"/>
    </source>
</evidence>
<dbReference type="SUPFAM" id="SSF47598">
    <property type="entry name" value="Ribbon-helix-helix"/>
    <property type="match status" value="1"/>
</dbReference>
<protein>
    <recommendedName>
        <fullName evidence="1">Ribbon-helix-helix protein CopG domain-containing protein</fullName>
    </recommendedName>
</protein>
<dbReference type="GO" id="GO:0006355">
    <property type="term" value="P:regulation of DNA-templated transcription"/>
    <property type="evidence" value="ECO:0007669"/>
    <property type="project" value="InterPro"/>
</dbReference>